<name>A0A060YAK4_ONCMY</name>
<accession>A0A060YAK4</accession>
<proteinExistence type="predicted"/>
<gene>
    <name evidence="1" type="ORF">GSONMT00063355001</name>
</gene>
<dbReference type="PANTHER" id="PTHR12505:SF22">
    <property type="entry name" value="BAH AND COILED-COIL DOMAIN-CONTAINING PROTEIN 1"/>
    <property type="match status" value="1"/>
</dbReference>
<evidence type="ECO:0000313" key="1">
    <source>
        <dbReference type="EMBL" id="CDQ86180.1"/>
    </source>
</evidence>
<dbReference type="EMBL" id="FR907154">
    <property type="protein sequence ID" value="CDQ86180.1"/>
    <property type="molecule type" value="Genomic_DNA"/>
</dbReference>
<dbReference type="PANTHER" id="PTHR12505">
    <property type="entry name" value="PHD FINGER TRANSCRIPTION FACTOR"/>
    <property type="match status" value="1"/>
</dbReference>
<dbReference type="PaxDb" id="8022-A0A060YAK4"/>
<dbReference type="STRING" id="8022.A0A060YAK4"/>
<reference evidence="1" key="1">
    <citation type="journal article" date="2014" name="Nat. Commun.">
        <title>The rainbow trout genome provides novel insights into evolution after whole-genome duplication in vertebrates.</title>
        <authorList>
            <person name="Berthelot C."/>
            <person name="Brunet F."/>
            <person name="Chalopin D."/>
            <person name="Juanchich A."/>
            <person name="Bernard M."/>
            <person name="Noel B."/>
            <person name="Bento P."/>
            <person name="Da Silva C."/>
            <person name="Labadie K."/>
            <person name="Alberti A."/>
            <person name="Aury J.M."/>
            <person name="Louis A."/>
            <person name="Dehais P."/>
            <person name="Bardou P."/>
            <person name="Montfort J."/>
            <person name="Klopp C."/>
            <person name="Cabau C."/>
            <person name="Gaspin C."/>
            <person name="Thorgaard G.H."/>
            <person name="Boussaha M."/>
            <person name="Quillet E."/>
            <person name="Guyomard R."/>
            <person name="Galiana D."/>
            <person name="Bobe J."/>
            <person name="Volff J.N."/>
            <person name="Genet C."/>
            <person name="Wincker P."/>
            <person name="Jaillon O."/>
            <person name="Roest Crollius H."/>
            <person name="Guiguen Y."/>
        </authorList>
    </citation>
    <scope>NUCLEOTIDE SEQUENCE [LARGE SCALE GENOMIC DNA]</scope>
</reference>
<dbReference type="Proteomes" id="UP000193380">
    <property type="component" value="Unassembled WGS sequence"/>
</dbReference>
<sequence>MLPGVSRSVYPLGREAEERKRMTEEQLSLHHLDRDRELLIRESQERVEFARIHPSSSCHGDLTSHLLVPGGASQLGGDPSAHSHHHWMQRTGSPSLWMGHSYGLSHAALHQSMGPGFGPGLPLSQDPSGSLVVLPSEPAHHHLGKTQKHICRPCTHTHTHTHSAS</sequence>
<dbReference type="AlphaFoldDB" id="A0A060YAK4"/>
<dbReference type="InterPro" id="IPR052429">
    <property type="entry name" value="BAH_domain_protein"/>
</dbReference>
<organism evidence="1 2">
    <name type="scientific">Oncorhynchus mykiss</name>
    <name type="common">Rainbow trout</name>
    <name type="synonym">Salmo gairdneri</name>
    <dbReference type="NCBI Taxonomy" id="8022"/>
    <lineage>
        <taxon>Eukaryota</taxon>
        <taxon>Metazoa</taxon>
        <taxon>Chordata</taxon>
        <taxon>Craniata</taxon>
        <taxon>Vertebrata</taxon>
        <taxon>Euteleostomi</taxon>
        <taxon>Actinopterygii</taxon>
        <taxon>Neopterygii</taxon>
        <taxon>Teleostei</taxon>
        <taxon>Protacanthopterygii</taxon>
        <taxon>Salmoniformes</taxon>
        <taxon>Salmonidae</taxon>
        <taxon>Salmoninae</taxon>
        <taxon>Oncorhynchus</taxon>
    </lineage>
</organism>
<evidence type="ECO:0000313" key="2">
    <source>
        <dbReference type="Proteomes" id="UP000193380"/>
    </source>
</evidence>
<protein>
    <submittedName>
        <fullName evidence="1">Uncharacterized protein</fullName>
    </submittedName>
</protein>
<reference evidence="1" key="2">
    <citation type="submission" date="2014-03" db="EMBL/GenBank/DDBJ databases">
        <authorList>
            <person name="Genoscope - CEA"/>
        </authorList>
    </citation>
    <scope>NUCLEOTIDE SEQUENCE</scope>
</reference>